<name>A0A6J4MLK9_9ACTN</name>
<dbReference type="CDD" id="cd07989">
    <property type="entry name" value="LPLAT_AGPAT-like"/>
    <property type="match status" value="1"/>
</dbReference>
<sequence length="242" mass="26447">MRQGRLGFWYLLGIALLKPPTVALTRRVTHGTELVPPGGVILAANHISLADPVALCDFVLYDLHRAPRFLAKRELFEGSGLVGRVMRGADQIPVDRHTPDASGALQPAVAALRRGETVVIYPEGTVTLDPGKWPMQARTGVARLALLSGAPVVPVAQWGAQDILDTGRSRRVNLRPRRRVLFRVGPPVDLSRWAGRELTAEVLRGATDAVLDAITAELEVLRGERAPAVRHDPRRTEQRRSA</sequence>
<feature type="domain" description="Phospholipid/glycerol acyltransferase" evidence="3">
    <location>
        <begin position="40"/>
        <end position="160"/>
    </location>
</feature>
<dbReference type="InterPro" id="IPR002123">
    <property type="entry name" value="Plipid/glycerol_acylTrfase"/>
</dbReference>
<evidence type="ECO:0000256" key="1">
    <source>
        <dbReference type="ARBA" id="ARBA00022679"/>
    </source>
</evidence>
<accession>A0A6J4MLK9</accession>
<proteinExistence type="predicted"/>
<dbReference type="SMART" id="SM00563">
    <property type="entry name" value="PlsC"/>
    <property type="match status" value="1"/>
</dbReference>
<dbReference type="GO" id="GO:0003841">
    <property type="term" value="F:1-acylglycerol-3-phosphate O-acyltransferase activity"/>
    <property type="evidence" value="ECO:0007669"/>
    <property type="project" value="UniProtKB-EC"/>
</dbReference>
<dbReference type="GO" id="GO:0006654">
    <property type="term" value="P:phosphatidic acid biosynthetic process"/>
    <property type="evidence" value="ECO:0007669"/>
    <property type="project" value="TreeGrafter"/>
</dbReference>
<reference evidence="4" key="1">
    <citation type="submission" date="2020-02" db="EMBL/GenBank/DDBJ databases">
        <authorList>
            <person name="Meier V. D."/>
        </authorList>
    </citation>
    <scope>NUCLEOTIDE SEQUENCE</scope>
    <source>
        <strain evidence="4">AVDCRST_MAG16</strain>
    </source>
</reference>
<protein>
    <submittedName>
        <fullName evidence="4">Acyl-CoA:1-acyl-sn-glycerol-3-phosphate acyltransferase</fullName>
        <ecNumber evidence="4">2.3.1.51</ecNumber>
    </submittedName>
</protein>
<evidence type="ECO:0000259" key="3">
    <source>
        <dbReference type="SMART" id="SM00563"/>
    </source>
</evidence>
<dbReference type="AlphaFoldDB" id="A0A6J4MLK9"/>
<dbReference type="EMBL" id="CADCUE010000301">
    <property type="protein sequence ID" value="CAA9363087.1"/>
    <property type="molecule type" value="Genomic_DNA"/>
</dbReference>
<dbReference type="Pfam" id="PF01553">
    <property type="entry name" value="Acyltransferase"/>
    <property type="match status" value="1"/>
</dbReference>
<evidence type="ECO:0000313" key="4">
    <source>
        <dbReference type="EMBL" id="CAA9363087.1"/>
    </source>
</evidence>
<dbReference type="PANTHER" id="PTHR10434:SF11">
    <property type="entry name" value="1-ACYL-SN-GLYCEROL-3-PHOSPHATE ACYLTRANSFERASE"/>
    <property type="match status" value="1"/>
</dbReference>
<gene>
    <name evidence="4" type="ORF">AVDCRST_MAG16-3246</name>
</gene>
<keyword evidence="2 4" id="KW-0012">Acyltransferase</keyword>
<dbReference type="SUPFAM" id="SSF69593">
    <property type="entry name" value="Glycerol-3-phosphate (1)-acyltransferase"/>
    <property type="match status" value="1"/>
</dbReference>
<dbReference type="PANTHER" id="PTHR10434">
    <property type="entry name" value="1-ACYL-SN-GLYCEROL-3-PHOSPHATE ACYLTRANSFERASE"/>
    <property type="match status" value="1"/>
</dbReference>
<dbReference type="GO" id="GO:0005886">
    <property type="term" value="C:plasma membrane"/>
    <property type="evidence" value="ECO:0007669"/>
    <property type="project" value="TreeGrafter"/>
</dbReference>
<evidence type="ECO:0000256" key="2">
    <source>
        <dbReference type="ARBA" id="ARBA00023315"/>
    </source>
</evidence>
<keyword evidence="1 4" id="KW-0808">Transferase</keyword>
<organism evidence="4">
    <name type="scientific">uncultured Frankineae bacterium</name>
    <dbReference type="NCBI Taxonomy" id="437475"/>
    <lineage>
        <taxon>Bacteria</taxon>
        <taxon>Bacillati</taxon>
        <taxon>Actinomycetota</taxon>
        <taxon>Actinomycetes</taxon>
        <taxon>Frankiales</taxon>
        <taxon>environmental samples</taxon>
    </lineage>
</organism>
<dbReference type="EC" id="2.3.1.51" evidence="4"/>